<evidence type="ECO:0000256" key="2">
    <source>
        <dbReference type="ARBA" id="ARBA00005726"/>
    </source>
</evidence>
<dbReference type="Proteomes" id="UP000789831">
    <property type="component" value="Unassembled WGS sequence"/>
</dbReference>
<evidence type="ECO:0000313" key="7">
    <source>
        <dbReference type="EMBL" id="CAG8640300.1"/>
    </source>
</evidence>
<evidence type="ECO:0000256" key="3">
    <source>
        <dbReference type="ARBA" id="ARBA00022491"/>
    </source>
</evidence>
<dbReference type="PANTHER" id="PTHR12144">
    <property type="entry name" value="NEGATIVE ELONGATION FACTOR D"/>
    <property type="match status" value="1"/>
</dbReference>
<dbReference type="EMBL" id="CAJVPL010003895">
    <property type="protein sequence ID" value="CAG8640300.1"/>
    <property type="molecule type" value="Genomic_DNA"/>
</dbReference>
<evidence type="ECO:0000256" key="6">
    <source>
        <dbReference type="ARBA" id="ARBA00023242"/>
    </source>
</evidence>
<organism evidence="7 8">
    <name type="scientific">Ambispora gerdemannii</name>
    <dbReference type="NCBI Taxonomy" id="144530"/>
    <lineage>
        <taxon>Eukaryota</taxon>
        <taxon>Fungi</taxon>
        <taxon>Fungi incertae sedis</taxon>
        <taxon>Mucoromycota</taxon>
        <taxon>Glomeromycotina</taxon>
        <taxon>Glomeromycetes</taxon>
        <taxon>Archaeosporales</taxon>
        <taxon>Ambisporaceae</taxon>
        <taxon>Ambispora</taxon>
    </lineage>
</organism>
<evidence type="ECO:0000256" key="5">
    <source>
        <dbReference type="ARBA" id="ARBA00023163"/>
    </source>
</evidence>
<comment type="subcellular location">
    <subcellularLocation>
        <location evidence="1">Nucleus</location>
    </subcellularLocation>
</comment>
<dbReference type="OrthoDB" id="511287at2759"/>
<keyword evidence="3" id="KW-0678">Repressor</keyword>
<keyword evidence="6" id="KW-0539">Nucleus</keyword>
<keyword evidence="4" id="KW-0805">Transcription regulation</keyword>
<evidence type="ECO:0000256" key="4">
    <source>
        <dbReference type="ARBA" id="ARBA00023015"/>
    </source>
</evidence>
<dbReference type="PANTHER" id="PTHR12144:SF0">
    <property type="entry name" value="NEGATIVE ELONGATION FACTOR C_D"/>
    <property type="match status" value="1"/>
</dbReference>
<dbReference type="GO" id="GO:0003723">
    <property type="term" value="F:RNA binding"/>
    <property type="evidence" value="ECO:0007669"/>
    <property type="project" value="TreeGrafter"/>
</dbReference>
<comment type="caution">
    <text evidence="7">The sequence shown here is derived from an EMBL/GenBank/DDBJ whole genome shotgun (WGS) entry which is preliminary data.</text>
</comment>
<proteinExistence type="inferred from homology"/>
<dbReference type="Pfam" id="PF04858">
    <property type="entry name" value="TH1"/>
    <property type="match status" value="1"/>
</dbReference>
<dbReference type="AlphaFoldDB" id="A0A9N9DLM0"/>
<evidence type="ECO:0000256" key="1">
    <source>
        <dbReference type="ARBA" id="ARBA00004123"/>
    </source>
</evidence>
<keyword evidence="5" id="KW-0804">Transcription</keyword>
<feature type="non-terminal residue" evidence="7">
    <location>
        <position position="557"/>
    </location>
</feature>
<keyword evidence="8" id="KW-1185">Reference proteome</keyword>
<protein>
    <submittedName>
        <fullName evidence="7">11859_t:CDS:1</fullName>
    </submittedName>
</protein>
<dbReference type="GO" id="GO:0032021">
    <property type="term" value="C:NELF complex"/>
    <property type="evidence" value="ECO:0007669"/>
    <property type="project" value="TreeGrafter"/>
</dbReference>
<comment type="similarity">
    <text evidence="2">Belongs to the NELF-D family.</text>
</comment>
<sequence>DNTERDLSDLLKRPDSILESGVSELATSFIETSGNPSDLVVYLSDSYTGASEQIRYMQDLFNEFCEDDTEALIQDTMSRMVLDKYDNVCIEQSFNKNSKQLLQNTLGLIESPYWRNIIYQLSVKYPTSSFLNILIKAISEKGLTHEIQHLPATSTYANVQLKVIIDQLNKIIRTDDSGVEKLLPDLVETASLQPHSYLIAQSMIKSLSNEKGGYSLRKIYKGLEQGVRAASNRAEFVVLLRNLLNNPPPTVGNVINRSPPTPGDVVALHKVYSGPDAPSPIYLRDPELLHYLMTTIFVPNTKAAQLKEDLRAKYLYLIAFAASVKENEDKTLDTSKLNETFSILKKLEAAISKKGSFGTELNNVISEVVDYIHVPAASMALIFWCRYLLLETSYYEKYFKMHESSLPLLLLEEIAFQHPLQHQHLFSLFADNLLLQNRSLSPDTLMTIRRLILDRMLYLVQLGYVIPILNFVEKHSKRLSDGSHLSYFVRKILEMTEGPYSTEYYELLLKLIEVAQAVLLSGTETKSLTKKFLGDAPDSIEGSQSQKRLRSLQGYFS</sequence>
<gene>
    <name evidence="7" type="ORF">AGERDE_LOCUS10947</name>
</gene>
<dbReference type="InterPro" id="IPR006942">
    <property type="entry name" value="TH1"/>
</dbReference>
<dbReference type="GO" id="GO:0034244">
    <property type="term" value="P:negative regulation of transcription elongation by RNA polymerase II"/>
    <property type="evidence" value="ECO:0007669"/>
    <property type="project" value="TreeGrafter"/>
</dbReference>
<accession>A0A9N9DLM0</accession>
<reference evidence="7" key="1">
    <citation type="submission" date="2021-06" db="EMBL/GenBank/DDBJ databases">
        <authorList>
            <person name="Kallberg Y."/>
            <person name="Tangrot J."/>
            <person name="Rosling A."/>
        </authorList>
    </citation>
    <scope>NUCLEOTIDE SEQUENCE</scope>
    <source>
        <strain evidence="7">MT106</strain>
    </source>
</reference>
<evidence type="ECO:0000313" key="8">
    <source>
        <dbReference type="Proteomes" id="UP000789831"/>
    </source>
</evidence>
<name>A0A9N9DLM0_9GLOM</name>